<sequence>MKTRSYLGSLSTFVLCLAGLGLALVPNQGRASQMFAVTGATGDGNLEKNAFYAIDVASGQATFLANATWQDAAVTPNQLAYDGDRNALIFAEHGGEQLYSYSLSSGEMSQLGSLTSLGLADGFTAGGAGDYYAGRYYFSALSAAGQNRLFSVAYDLSGQLAGARELSPLGSAESGFGALSDVAVDATTGMMYGASRIDGLNWFWRLDLNQLDDDGFDVELLGQIDNLYQLAFDENLNLWGNIWQSDGEIVRLDLTDGSILQEIQLAGGDLATEVTGDFYDLAGVPWGALAADGQAPVPEPSTACLLGLFSLLLWKRHR</sequence>
<dbReference type="EMBL" id="JAENIM010000039">
    <property type="protein sequence ID" value="MBK1791563.1"/>
    <property type="molecule type" value="Genomic_DNA"/>
</dbReference>
<comment type="caution">
    <text evidence="1">The sequence shown here is derived from an EMBL/GenBank/DDBJ whole genome shotgun (WGS) entry which is preliminary data.</text>
</comment>
<dbReference type="SUPFAM" id="SSF63829">
    <property type="entry name" value="Calcium-dependent phosphotriesterase"/>
    <property type="match status" value="1"/>
</dbReference>
<dbReference type="Proteomes" id="UP000624703">
    <property type="component" value="Unassembled WGS sequence"/>
</dbReference>
<evidence type="ECO:0008006" key="3">
    <source>
        <dbReference type="Google" id="ProtNLM"/>
    </source>
</evidence>
<accession>A0A8J7MHB0</accession>
<dbReference type="AlphaFoldDB" id="A0A8J7MHB0"/>
<dbReference type="RefSeq" id="WP_200311563.1">
    <property type="nucleotide sequence ID" value="NZ_JAENIM010000039.1"/>
</dbReference>
<organism evidence="1 2">
    <name type="scientific">Persicirhabdus sediminis</name>
    <dbReference type="NCBI Taxonomy" id="454144"/>
    <lineage>
        <taxon>Bacteria</taxon>
        <taxon>Pseudomonadati</taxon>
        <taxon>Verrucomicrobiota</taxon>
        <taxon>Verrucomicrobiia</taxon>
        <taxon>Verrucomicrobiales</taxon>
        <taxon>Verrucomicrobiaceae</taxon>
        <taxon>Persicirhabdus</taxon>
    </lineage>
</organism>
<protein>
    <recommendedName>
        <fullName evidence="3">PEP-CTERM protein-sorting domain-containing protein</fullName>
    </recommendedName>
</protein>
<reference evidence="1" key="1">
    <citation type="submission" date="2021-01" db="EMBL/GenBank/DDBJ databases">
        <title>Modified the classification status of verrucomicrobia.</title>
        <authorList>
            <person name="Feng X."/>
        </authorList>
    </citation>
    <scope>NUCLEOTIDE SEQUENCE</scope>
    <source>
        <strain evidence="1">_KCTC 22039</strain>
    </source>
</reference>
<name>A0A8J7MHB0_9BACT</name>
<evidence type="ECO:0000313" key="2">
    <source>
        <dbReference type="Proteomes" id="UP000624703"/>
    </source>
</evidence>
<gene>
    <name evidence="1" type="ORF">JIN82_10410</name>
</gene>
<evidence type="ECO:0000313" key="1">
    <source>
        <dbReference type="EMBL" id="MBK1791563.1"/>
    </source>
</evidence>
<proteinExistence type="predicted"/>
<keyword evidence="2" id="KW-1185">Reference proteome</keyword>